<feature type="transmembrane region" description="Helical" evidence="7">
    <location>
        <begin position="370"/>
        <end position="394"/>
    </location>
</feature>
<feature type="transmembrane region" description="Helical" evidence="7">
    <location>
        <begin position="414"/>
        <end position="434"/>
    </location>
</feature>
<dbReference type="EMBL" id="LNRQ01000004">
    <property type="protein sequence ID" value="KZM97510.1"/>
    <property type="molecule type" value="Genomic_DNA"/>
</dbReference>
<protein>
    <recommendedName>
        <fullName evidence="9">Major facilitator superfamily (MFS) profile domain-containing protein</fullName>
    </recommendedName>
</protein>
<dbReference type="OMA" id="MIMSINM"/>
<feature type="transmembrane region" description="Helical" evidence="7">
    <location>
        <begin position="186"/>
        <end position="207"/>
    </location>
</feature>
<comment type="similarity">
    <text evidence="6">Belongs to the major facilitator superfamily. Phosphate:H(+) symporter (TC 2.A.1.9) family.</text>
</comment>
<dbReference type="PANTHER" id="PTHR11654">
    <property type="entry name" value="OLIGOPEPTIDE TRANSPORTER-RELATED"/>
    <property type="match status" value="1"/>
</dbReference>
<keyword evidence="4 7" id="KW-1133">Transmembrane helix</keyword>
<feature type="transmembrane region" description="Helical" evidence="7">
    <location>
        <begin position="219"/>
        <end position="239"/>
    </location>
</feature>
<proteinExistence type="inferred from homology"/>
<organism evidence="8">
    <name type="scientific">Daucus carota subsp. sativus</name>
    <name type="common">Carrot</name>
    <dbReference type="NCBI Taxonomy" id="79200"/>
    <lineage>
        <taxon>Eukaryota</taxon>
        <taxon>Viridiplantae</taxon>
        <taxon>Streptophyta</taxon>
        <taxon>Embryophyta</taxon>
        <taxon>Tracheophyta</taxon>
        <taxon>Spermatophyta</taxon>
        <taxon>Magnoliopsida</taxon>
        <taxon>eudicotyledons</taxon>
        <taxon>Gunneridae</taxon>
        <taxon>Pentapetalae</taxon>
        <taxon>asterids</taxon>
        <taxon>campanulids</taxon>
        <taxon>Apiales</taxon>
        <taxon>Apiaceae</taxon>
        <taxon>Apioideae</taxon>
        <taxon>Scandiceae</taxon>
        <taxon>Daucinae</taxon>
        <taxon>Daucus</taxon>
        <taxon>Daucus sect. Daucus</taxon>
    </lineage>
</organism>
<dbReference type="GO" id="GO:0022857">
    <property type="term" value="F:transmembrane transporter activity"/>
    <property type="evidence" value="ECO:0007669"/>
    <property type="project" value="InterPro"/>
</dbReference>
<dbReference type="InterPro" id="IPR036259">
    <property type="entry name" value="MFS_trans_sf"/>
</dbReference>
<feature type="transmembrane region" description="Helical" evidence="7">
    <location>
        <begin position="99"/>
        <end position="118"/>
    </location>
</feature>
<sequence>MRRSDEMLKQEEPLLLTPSPNPKGGFKTIPFILATDLFERLASSGLSPNMIRYLMEEYHMDVTTGNNIILFWSAATNFLPVLGAFIADSFLGRYRMIGVGTIFSLLGMAILWLTTFITQARPPPCTGSVETTCIPSNFQVIFLCSSFCLLSMGAGGIRSSSVAFGANQLANKDVNLASSRSLQSYFNWYIATSSVAVLLASTVVVYIQDKMGWEVGYGIPVVLVFLSVLSFFVASPLYVKPKSKSSLITGFFRVIAAAYNNRHVDLPTDTTSVLFHCKEDSRRIVPSEKLRFLNKACLIKNGREQERPADGERLSSNICTVDQVEEFKALLKVIPLWSTGMIMSINMNQPSFPLLQATSMDRHITSNFEIPAGSFGTIGIIALTLWVVLYNQVILRLGSKIMGRTISFTIKQRMGTGIFVSFLAMVVSAVVEGIRRDRAVTVKNLNVAVTTVQMSAMWLVPQNCLSGIAEALNAVALIEFFYREFPSSMSSIASTMYGVGMSAGNLLASFLLSTIDDVTGREGKISWISTGLMVPVKENASDQERQALTEMRVSRVKK</sequence>
<comment type="subcellular location">
    <subcellularLocation>
        <location evidence="1">Membrane</location>
        <topology evidence="1">Multi-pass membrane protein</topology>
    </subcellularLocation>
</comment>
<evidence type="ECO:0000256" key="2">
    <source>
        <dbReference type="ARBA" id="ARBA00005982"/>
    </source>
</evidence>
<comment type="caution">
    <text evidence="8">The sequence shown here is derived from an EMBL/GenBank/DDBJ whole genome shotgun (WGS) entry which is preliminary data.</text>
</comment>
<dbReference type="GO" id="GO:0016020">
    <property type="term" value="C:membrane"/>
    <property type="evidence" value="ECO:0007669"/>
    <property type="project" value="UniProtKB-SubCell"/>
</dbReference>
<dbReference type="Gene3D" id="1.20.1250.20">
    <property type="entry name" value="MFS general substrate transporter like domains"/>
    <property type="match status" value="1"/>
</dbReference>
<evidence type="ECO:0000256" key="1">
    <source>
        <dbReference type="ARBA" id="ARBA00004141"/>
    </source>
</evidence>
<evidence type="ECO:0000256" key="6">
    <source>
        <dbReference type="ARBA" id="ARBA00044504"/>
    </source>
</evidence>
<dbReference type="Pfam" id="PF00854">
    <property type="entry name" value="PTR2"/>
    <property type="match status" value="1"/>
</dbReference>
<evidence type="ECO:0000256" key="3">
    <source>
        <dbReference type="ARBA" id="ARBA00022692"/>
    </source>
</evidence>
<name>A0A162A9L0_DAUCS</name>
<dbReference type="SUPFAM" id="SSF103473">
    <property type="entry name" value="MFS general substrate transporter"/>
    <property type="match status" value="1"/>
</dbReference>
<dbReference type="AlphaFoldDB" id="A0A162A9L0"/>
<evidence type="ECO:0000256" key="7">
    <source>
        <dbReference type="SAM" id="Phobius"/>
    </source>
</evidence>
<comment type="similarity">
    <text evidence="2">Belongs to the major facilitator superfamily. Proton-dependent oligopeptide transporter (POT/PTR) (TC 2.A.17) family.</text>
</comment>
<evidence type="ECO:0008006" key="9">
    <source>
        <dbReference type="Google" id="ProtNLM"/>
    </source>
</evidence>
<keyword evidence="5 7" id="KW-0472">Membrane</keyword>
<dbReference type="InterPro" id="IPR000109">
    <property type="entry name" value="POT_fam"/>
</dbReference>
<evidence type="ECO:0000313" key="8">
    <source>
        <dbReference type="EMBL" id="KZM97510.1"/>
    </source>
</evidence>
<gene>
    <name evidence="8" type="ORF">DCAR_015128</name>
</gene>
<evidence type="ECO:0000256" key="5">
    <source>
        <dbReference type="ARBA" id="ARBA00023136"/>
    </source>
</evidence>
<evidence type="ECO:0000256" key="4">
    <source>
        <dbReference type="ARBA" id="ARBA00022989"/>
    </source>
</evidence>
<accession>A0A162A9L0</accession>
<keyword evidence="3 7" id="KW-0812">Transmembrane</keyword>
<dbReference type="Gramene" id="KZM97510">
    <property type="protein sequence ID" value="KZM97510"/>
    <property type="gene ID" value="DCAR_015128"/>
</dbReference>
<reference evidence="8" key="1">
    <citation type="journal article" date="2016" name="Nat. Genet.">
        <title>A high-quality carrot genome assembly provides new insights into carotenoid accumulation and asterid genome evolution.</title>
        <authorList>
            <person name="Iorizzo M."/>
            <person name="Ellison S."/>
            <person name="Senalik D."/>
            <person name="Zeng P."/>
            <person name="Satapoomin P."/>
            <person name="Huang J."/>
            <person name="Bowman M."/>
            <person name="Iovene M."/>
            <person name="Sanseverino W."/>
            <person name="Cavagnaro P."/>
            <person name="Yildiz M."/>
            <person name="Macko-Podgorni A."/>
            <person name="Moranska E."/>
            <person name="Grzebelus E."/>
            <person name="Grzebelus D."/>
            <person name="Ashrafi H."/>
            <person name="Zheng Z."/>
            <person name="Cheng S."/>
            <person name="Spooner D."/>
            <person name="Van Deynze A."/>
            <person name="Simon P."/>
        </authorList>
    </citation>
    <scope>NUCLEOTIDE SEQUENCE [LARGE SCALE GENOMIC DNA]</scope>
    <source>
        <tissue evidence="8">Leaf</tissue>
    </source>
</reference>
<feature type="transmembrane region" description="Helical" evidence="7">
    <location>
        <begin position="68"/>
        <end position="87"/>
    </location>
</feature>